<keyword evidence="1" id="KW-0813">Transport</keyword>
<dbReference type="PANTHER" id="PTHR43790">
    <property type="entry name" value="CARBOHYDRATE TRANSPORT ATP-BINDING PROTEIN MG119-RELATED"/>
    <property type="match status" value="1"/>
</dbReference>
<evidence type="ECO:0000256" key="4">
    <source>
        <dbReference type="ARBA" id="ARBA00022840"/>
    </source>
</evidence>
<dbReference type="PANTHER" id="PTHR43790:SF9">
    <property type="entry name" value="GALACTOFURANOSE TRANSPORTER ATP-BINDING PROTEIN YTFR"/>
    <property type="match status" value="1"/>
</dbReference>
<proteinExistence type="predicted"/>
<organism evidence="5 6">
    <name type="scientific">Pelosinus baikalensis</name>
    <dbReference type="NCBI Taxonomy" id="2892015"/>
    <lineage>
        <taxon>Bacteria</taxon>
        <taxon>Bacillati</taxon>
        <taxon>Bacillota</taxon>
        <taxon>Negativicutes</taxon>
        <taxon>Selenomonadales</taxon>
        <taxon>Sporomusaceae</taxon>
        <taxon>Pelosinus</taxon>
    </lineage>
</organism>
<dbReference type="Gene3D" id="3.40.50.300">
    <property type="entry name" value="P-loop containing nucleotide triphosphate hydrolases"/>
    <property type="match status" value="1"/>
</dbReference>
<evidence type="ECO:0000313" key="6">
    <source>
        <dbReference type="Proteomes" id="UP001165492"/>
    </source>
</evidence>
<protein>
    <submittedName>
        <fullName evidence="5">Uncharacterized protein</fullName>
    </submittedName>
</protein>
<dbReference type="InterPro" id="IPR027417">
    <property type="entry name" value="P-loop_NTPase"/>
</dbReference>
<dbReference type="EMBL" id="JAJHJB010000028">
    <property type="protein sequence ID" value="MCC5467146.1"/>
    <property type="molecule type" value="Genomic_DNA"/>
</dbReference>
<keyword evidence="6" id="KW-1185">Reference proteome</keyword>
<evidence type="ECO:0000313" key="5">
    <source>
        <dbReference type="EMBL" id="MCC5467146.1"/>
    </source>
</evidence>
<evidence type="ECO:0000256" key="3">
    <source>
        <dbReference type="ARBA" id="ARBA00022741"/>
    </source>
</evidence>
<sequence>MLRQLANNGIGVIVISSELPEILAVSDKILIMRQGSIVSVIDKNLATQEAILAKALGA</sequence>
<dbReference type="SUPFAM" id="SSF52540">
    <property type="entry name" value="P-loop containing nucleoside triphosphate hydrolases"/>
    <property type="match status" value="1"/>
</dbReference>
<reference evidence="5" key="1">
    <citation type="submission" date="2021-11" db="EMBL/GenBank/DDBJ databases">
        <title>Description of a new species Pelosinus isolated from the bottom sediments of Lake Baikal.</title>
        <authorList>
            <person name="Zakharyuk A."/>
        </authorList>
    </citation>
    <scope>NUCLEOTIDE SEQUENCE</scope>
    <source>
        <strain evidence="5">Bkl1</strain>
    </source>
</reference>
<evidence type="ECO:0000256" key="1">
    <source>
        <dbReference type="ARBA" id="ARBA00022448"/>
    </source>
</evidence>
<evidence type="ECO:0000256" key="2">
    <source>
        <dbReference type="ARBA" id="ARBA00022737"/>
    </source>
</evidence>
<gene>
    <name evidence="5" type="ORF">LMF89_17570</name>
</gene>
<keyword evidence="2" id="KW-0677">Repeat</keyword>
<dbReference type="Proteomes" id="UP001165492">
    <property type="component" value="Unassembled WGS sequence"/>
</dbReference>
<comment type="caution">
    <text evidence="5">The sequence shown here is derived from an EMBL/GenBank/DDBJ whole genome shotgun (WGS) entry which is preliminary data.</text>
</comment>
<dbReference type="InterPro" id="IPR050107">
    <property type="entry name" value="ABC_carbohydrate_import_ATPase"/>
</dbReference>
<keyword evidence="3" id="KW-0547">Nucleotide-binding</keyword>
<name>A0ABS8HVE8_9FIRM</name>
<keyword evidence="4" id="KW-0067">ATP-binding</keyword>
<accession>A0ABS8HVE8</accession>